<comment type="similarity">
    <text evidence="1">Belongs to the HesA/MoeB/ThiF family.</text>
</comment>
<dbReference type="Gene3D" id="3.40.50.720">
    <property type="entry name" value="NAD(P)-binding Rossmann-like Domain"/>
    <property type="match status" value="1"/>
</dbReference>
<dbReference type="InterPro" id="IPR035985">
    <property type="entry name" value="Ubiquitin-activating_enz"/>
</dbReference>
<accession>A0A348HGB2</accession>
<keyword evidence="4" id="KW-1185">Reference proteome</keyword>
<dbReference type="Proteomes" id="UP000267342">
    <property type="component" value="Chromosome"/>
</dbReference>
<evidence type="ECO:0000313" key="4">
    <source>
        <dbReference type="Proteomes" id="UP000267342"/>
    </source>
</evidence>
<organism evidence="3 4">
    <name type="scientific">Zymobacter palmae</name>
    <dbReference type="NCBI Taxonomy" id="33074"/>
    <lineage>
        <taxon>Bacteria</taxon>
        <taxon>Pseudomonadati</taxon>
        <taxon>Pseudomonadota</taxon>
        <taxon>Gammaproteobacteria</taxon>
        <taxon>Oceanospirillales</taxon>
        <taxon>Halomonadaceae</taxon>
        <taxon>Zymobacter group</taxon>
        <taxon>Zymobacter</taxon>
    </lineage>
</organism>
<dbReference type="InterPro" id="IPR045886">
    <property type="entry name" value="ThiF/MoeB/HesA"/>
</dbReference>
<gene>
    <name evidence="3" type="ORF">ZBT109_1918</name>
</gene>
<dbReference type="InterPro" id="IPR000594">
    <property type="entry name" value="ThiF_NAD_FAD-bd"/>
</dbReference>
<protein>
    <submittedName>
        <fullName evidence="3">4-methyl-5-(Beta-hydroxyethyl)thiazole monophosphate synthesis protein</fullName>
    </submittedName>
</protein>
<dbReference type="SUPFAM" id="SSF69572">
    <property type="entry name" value="Activating enzymes of the ubiquitin-like proteins"/>
    <property type="match status" value="1"/>
</dbReference>
<dbReference type="FunFam" id="3.40.50.720:FF:000080">
    <property type="entry name" value="Thiazole biosynthesis adenylyltransferase ThiF"/>
    <property type="match status" value="1"/>
</dbReference>
<dbReference type="GO" id="GO:0008146">
    <property type="term" value="F:sulfotransferase activity"/>
    <property type="evidence" value="ECO:0007669"/>
    <property type="project" value="TreeGrafter"/>
</dbReference>
<dbReference type="KEGG" id="zpl:ZBT109_1918"/>
<dbReference type="GO" id="GO:0016779">
    <property type="term" value="F:nucleotidyltransferase activity"/>
    <property type="evidence" value="ECO:0007669"/>
    <property type="project" value="TreeGrafter"/>
</dbReference>
<dbReference type="EMBL" id="AP018933">
    <property type="protein sequence ID" value="BBG30664.1"/>
    <property type="molecule type" value="Genomic_DNA"/>
</dbReference>
<dbReference type="AlphaFoldDB" id="A0A348HGB2"/>
<evidence type="ECO:0000259" key="2">
    <source>
        <dbReference type="Pfam" id="PF00899"/>
    </source>
</evidence>
<sequence>MVALSSSSTSSRYQRQMALSDFGLEGQQRLHAAHVLLVGAGGLGSAAAPYLVGAGIGTLTLADDDHVSLTNLHRQVLYNEADIGLSKANTACQRLSARNVDVDCRAIACRLEGSALQDAVAAADLVLDCTDNLATRRAINACCVALQTPWIHASVARLQGQLTVFAPPFSHGCYHCLFPEEAPAAPGPLPILGPLPGIFGAMQALEAIRWLVNNDSPLTHTITLFDGQHQHWQTLERTAHPHCSVCGTHS</sequence>
<dbReference type="STRING" id="1123510.GCA_000620025_02050"/>
<dbReference type="GO" id="GO:0004792">
    <property type="term" value="F:thiosulfate-cyanide sulfurtransferase activity"/>
    <property type="evidence" value="ECO:0007669"/>
    <property type="project" value="TreeGrafter"/>
</dbReference>
<reference evidence="3 4" key="1">
    <citation type="submission" date="2018-09" db="EMBL/GenBank/DDBJ databases">
        <title>Zymobacter palmae IAM14233 (=T109) whole genome analysis.</title>
        <authorList>
            <person name="Yanase H."/>
        </authorList>
    </citation>
    <scope>NUCLEOTIDE SEQUENCE [LARGE SCALE GENOMIC DNA]</scope>
    <source>
        <strain evidence="3 4">IAM14233</strain>
    </source>
</reference>
<evidence type="ECO:0000256" key="1">
    <source>
        <dbReference type="ARBA" id="ARBA00009919"/>
    </source>
</evidence>
<dbReference type="GO" id="GO:0008641">
    <property type="term" value="F:ubiquitin-like modifier activating enzyme activity"/>
    <property type="evidence" value="ECO:0007669"/>
    <property type="project" value="InterPro"/>
</dbReference>
<dbReference type="PANTHER" id="PTHR10953:SF240">
    <property type="entry name" value="SULFUR CARRIER PROTEIN THIS ADENYLYLTRANSFERASE"/>
    <property type="match status" value="1"/>
</dbReference>
<dbReference type="CDD" id="cd00757">
    <property type="entry name" value="ThiF_MoeB_HesA_family"/>
    <property type="match status" value="1"/>
</dbReference>
<dbReference type="RefSeq" id="WP_027705150.1">
    <property type="nucleotide sequence ID" value="NZ_AP018933.1"/>
</dbReference>
<evidence type="ECO:0000313" key="3">
    <source>
        <dbReference type="EMBL" id="BBG30664.1"/>
    </source>
</evidence>
<proteinExistence type="inferred from homology"/>
<name>A0A348HGB2_9GAMM</name>
<dbReference type="GO" id="GO:0005829">
    <property type="term" value="C:cytosol"/>
    <property type="evidence" value="ECO:0007669"/>
    <property type="project" value="TreeGrafter"/>
</dbReference>
<dbReference type="PANTHER" id="PTHR10953">
    <property type="entry name" value="UBIQUITIN-ACTIVATING ENZYME E1"/>
    <property type="match status" value="1"/>
</dbReference>
<feature type="domain" description="THIF-type NAD/FAD binding fold" evidence="2">
    <location>
        <begin position="13"/>
        <end position="245"/>
    </location>
</feature>
<dbReference type="Pfam" id="PF00899">
    <property type="entry name" value="ThiF"/>
    <property type="match status" value="1"/>
</dbReference>